<dbReference type="Proteomes" id="UP001176961">
    <property type="component" value="Unassembled WGS sequence"/>
</dbReference>
<proteinExistence type="predicted"/>
<organism evidence="2 3">
    <name type="scientific">Cylicocyclus nassatus</name>
    <name type="common">Nematode worm</name>
    <dbReference type="NCBI Taxonomy" id="53992"/>
    <lineage>
        <taxon>Eukaryota</taxon>
        <taxon>Metazoa</taxon>
        <taxon>Ecdysozoa</taxon>
        <taxon>Nematoda</taxon>
        <taxon>Chromadorea</taxon>
        <taxon>Rhabditida</taxon>
        <taxon>Rhabditina</taxon>
        <taxon>Rhabditomorpha</taxon>
        <taxon>Strongyloidea</taxon>
        <taxon>Strongylidae</taxon>
        <taxon>Cylicocyclus</taxon>
    </lineage>
</organism>
<comment type="caution">
    <text evidence="2">The sequence shown here is derived from an EMBL/GenBank/DDBJ whole genome shotgun (WGS) entry which is preliminary data.</text>
</comment>
<gene>
    <name evidence="2" type="ORF">CYNAS_LOCUS5589</name>
</gene>
<evidence type="ECO:0000313" key="3">
    <source>
        <dbReference type="Proteomes" id="UP001176961"/>
    </source>
</evidence>
<protein>
    <submittedName>
        <fullName evidence="2">Uncharacterized protein</fullName>
    </submittedName>
</protein>
<feature type="compositionally biased region" description="Polar residues" evidence="1">
    <location>
        <begin position="127"/>
        <end position="145"/>
    </location>
</feature>
<feature type="region of interest" description="Disordered" evidence="1">
    <location>
        <begin position="127"/>
        <end position="146"/>
    </location>
</feature>
<accession>A0AA36GI42</accession>
<keyword evidence="3" id="KW-1185">Reference proteome</keyword>
<reference evidence="2" key="1">
    <citation type="submission" date="2023-07" db="EMBL/GenBank/DDBJ databases">
        <authorList>
            <consortium name="CYATHOMIX"/>
        </authorList>
    </citation>
    <scope>NUCLEOTIDE SEQUENCE</scope>
    <source>
        <strain evidence="2">N/A</strain>
    </source>
</reference>
<dbReference type="EMBL" id="CATQJL010000112">
    <property type="protein sequence ID" value="CAJ0593606.1"/>
    <property type="molecule type" value="Genomic_DNA"/>
</dbReference>
<evidence type="ECO:0000256" key="1">
    <source>
        <dbReference type="SAM" id="MobiDB-lite"/>
    </source>
</evidence>
<sequence>MRSSARNTRKPTINSHPMLTRSKLRYWKSQEIPQDLDLLHQITDAEALVNVEESASVETAIDSLVAGGDNDSATCTERVALKLESDEHFDSEELVKHDTRLAECDNESATCTEDPVINVEVTTIKQESNDEISTTKQEPNASSLSGDVMNELRRDLTRLVYLRRVISHLKGVMEMSNCPCDPRDCVGARQRAQSEGTLKKGLMQPMFNHGNELSVTVT</sequence>
<name>A0AA36GI42_CYLNA</name>
<evidence type="ECO:0000313" key="2">
    <source>
        <dbReference type="EMBL" id="CAJ0593606.1"/>
    </source>
</evidence>
<dbReference type="AlphaFoldDB" id="A0AA36GI42"/>